<keyword evidence="4" id="KW-0732">Signal</keyword>
<proteinExistence type="inferred from homology"/>
<accession>A0ABR3X2R8</accession>
<evidence type="ECO:0000256" key="4">
    <source>
        <dbReference type="SAM" id="SignalP"/>
    </source>
</evidence>
<keyword evidence="3" id="KW-0964">Secreted</keyword>
<organism evidence="5 6">
    <name type="scientific">Diaporthe australafricana</name>
    <dbReference type="NCBI Taxonomy" id="127596"/>
    <lineage>
        <taxon>Eukaryota</taxon>
        <taxon>Fungi</taxon>
        <taxon>Dikarya</taxon>
        <taxon>Ascomycota</taxon>
        <taxon>Pezizomycotina</taxon>
        <taxon>Sordariomycetes</taxon>
        <taxon>Sordariomycetidae</taxon>
        <taxon>Diaporthales</taxon>
        <taxon>Diaporthaceae</taxon>
        <taxon>Diaporthe</taxon>
    </lineage>
</organism>
<dbReference type="Gene3D" id="2.120.10.30">
    <property type="entry name" value="TolB, C-terminal domain"/>
    <property type="match status" value="1"/>
</dbReference>
<evidence type="ECO:0000256" key="3">
    <source>
        <dbReference type="ARBA" id="ARBA00022525"/>
    </source>
</evidence>
<feature type="chain" id="PRO_5045555047" description="Major royal jelly protein" evidence="4">
    <location>
        <begin position="20"/>
        <end position="428"/>
    </location>
</feature>
<dbReference type="Pfam" id="PF03022">
    <property type="entry name" value="MRJP"/>
    <property type="match status" value="1"/>
</dbReference>
<comment type="similarity">
    <text evidence="2">Belongs to the major royal jelly protein family.</text>
</comment>
<protein>
    <recommendedName>
        <fullName evidence="7">Major royal jelly protein</fullName>
    </recommendedName>
</protein>
<evidence type="ECO:0000256" key="1">
    <source>
        <dbReference type="ARBA" id="ARBA00004613"/>
    </source>
</evidence>
<dbReference type="EMBL" id="JAWRVE010000038">
    <property type="protein sequence ID" value="KAL1870243.1"/>
    <property type="molecule type" value="Genomic_DNA"/>
</dbReference>
<dbReference type="PANTHER" id="PTHR10009">
    <property type="entry name" value="PROTEIN YELLOW-RELATED"/>
    <property type="match status" value="1"/>
</dbReference>
<keyword evidence="6" id="KW-1185">Reference proteome</keyword>
<dbReference type="InterPro" id="IPR017996">
    <property type="entry name" value="MRJP/yellow-related"/>
</dbReference>
<comment type="subcellular location">
    <subcellularLocation>
        <location evidence="1">Secreted</location>
    </subcellularLocation>
</comment>
<dbReference type="Proteomes" id="UP001583177">
    <property type="component" value="Unassembled WGS sequence"/>
</dbReference>
<evidence type="ECO:0000256" key="2">
    <source>
        <dbReference type="ARBA" id="ARBA00009127"/>
    </source>
</evidence>
<gene>
    <name evidence="5" type="ORF">Daus18300_005308</name>
</gene>
<evidence type="ECO:0000313" key="6">
    <source>
        <dbReference type="Proteomes" id="UP001583177"/>
    </source>
</evidence>
<dbReference type="PANTHER" id="PTHR10009:SF18">
    <property type="entry name" value="PROTEIN YELLOW-LIKE PROTEIN"/>
    <property type="match status" value="1"/>
</dbReference>
<name>A0ABR3X2R8_9PEZI</name>
<dbReference type="InterPro" id="IPR011042">
    <property type="entry name" value="6-blade_b-propeller_TolB-like"/>
</dbReference>
<evidence type="ECO:0000313" key="5">
    <source>
        <dbReference type="EMBL" id="KAL1870243.1"/>
    </source>
</evidence>
<reference evidence="5 6" key="1">
    <citation type="journal article" date="2024" name="IMA Fungus">
        <title>IMA Genome - F19 : A genome assembly and annotation guide to empower mycologists, including annotated draft genome sequences of Ceratocystis pirilliformis, Diaporthe australafricana, Fusarium ophioides, Paecilomyces lecythidis, and Sporothrix stenoceras.</title>
        <authorList>
            <person name="Aylward J."/>
            <person name="Wilson A.M."/>
            <person name="Visagie C.M."/>
            <person name="Spraker J."/>
            <person name="Barnes I."/>
            <person name="Buitendag C."/>
            <person name="Ceriani C."/>
            <person name="Del Mar Angel L."/>
            <person name="du Plessis D."/>
            <person name="Fuchs T."/>
            <person name="Gasser K."/>
            <person name="Kramer D."/>
            <person name="Li W."/>
            <person name="Munsamy K."/>
            <person name="Piso A."/>
            <person name="Price J.L."/>
            <person name="Sonnekus B."/>
            <person name="Thomas C."/>
            <person name="van der Nest A."/>
            <person name="van Dijk A."/>
            <person name="van Heerden A."/>
            <person name="van Vuuren N."/>
            <person name="Yilmaz N."/>
            <person name="Duong T.A."/>
            <person name="van der Merwe N.A."/>
            <person name="Wingfield M.J."/>
            <person name="Wingfield B.D."/>
        </authorList>
    </citation>
    <scope>NUCLEOTIDE SEQUENCE [LARGE SCALE GENOMIC DNA]</scope>
    <source>
        <strain evidence="5 6">CMW 18300</strain>
    </source>
</reference>
<evidence type="ECO:0008006" key="7">
    <source>
        <dbReference type="Google" id="ProtNLM"/>
    </source>
</evidence>
<sequence length="428" mass="46550">MRASVFLEAISVVVGLASADSILRSDNGTYGPEIEEFHYYFGQWPTGHAVSSTGRLFVCYTRGGGASPFTLGEAVNKTTEEAYPSADFSVPIADVNTTINGMQFGSSNSTGLISVQALYITSETDDRPETLWVLDTGRPTVVGSNGRLTMVYGQPGGPKLVAISLTNDTIYASYTFPAGVVYPDSYLNDVRLDLRRSVVPGGKGVAYLVDSSGEGRPGFVMLDLGTGESWRRLDGDKHVMREDGDVASYNGQAFYQVPQGGGPFAHNKEGNNGVSLSPDLQTMYFTTLTGNTLFAVPTANLLTRDDVPWAEQAAKNNVTSVGQKGGNSNGSEGDSNGLIYMIMPEHNAIYYYDPKDLKVHTFIRDPRMLWPDPLFIAEDGYMYINIVQSYWSPRWNGGKDLRQLPGAVLRVKLPNNGTKMRLDYAASV</sequence>
<dbReference type="SUPFAM" id="SSF63829">
    <property type="entry name" value="Calcium-dependent phosphotriesterase"/>
    <property type="match status" value="1"/>
</dbReference>
<comment type="caution">
    <text evidence="5">The sequence shown here is derived from an EMBL/GenBank/DDBJ whole genome shotgun (WGS) entry which is preliminary data.</text>
</comment>
<feature type="signal peptide" evidence="4">
    <location>
        <begin position="1"/>
        <end position="19"/>
    </location>
</feature>